<evidence type="ECO:0000313" key="3">
    <source>
        <dbReference type="EMBL" id="DAD74910.1"/>
    </source>
</evidence>
<keyword evidence="2" id="KW-0812">Transmembrane</keyword>
<proteinExistence type="predicted"/>
<feature type="compositionally biased region" description="Basic residues" evidence="1">
    <location>
        <begin position="70"/>
        <end position="81"/>
    </location>
</feature>
<evidence type="ECO:0000256" key="2">
    <source>
        <dbReference type="SAM" id="Phobius"/>
    </source>
</evidence>
<sequence length="94" mass="10241">MKIKSTTYYWLAVIFGGVGIGTAMGAEGTAQTTGYISGTLFSVSLVLILAAVLLARMGFAAEDRERAAKRRKYGKINRTHARNPEYPENQERGA</sequence>
<feature type="transmembrane region" description="Helical" evidence="2">
    <location>
        <begin position="38"/>
        <end position="61"/>
    </location>
</feature>
<feature type="region of interest" description="Disordered" evidence="1">
    <location>
        <begin position="70"/>
        <end position="94"/>
    </location>
</feature>
<dbReference type="EMBL" id="BK014767">
    <property type="protein sequence ID" value="DAD74910.1"/>
    <property type="molecule type" value="Genomic_DNA"/>
</dbReference>
<keyword evidence="2" id="KW-1133">Transmembrane helix</keyword>
<accession>A0A8S5LY06</accession>
<organism evidence="3">
    <name type="scientific">Siphoviridae sp. ctXPH7</name>
    <dbReference type="NCBI Taxonomy" id="2826367"/>
    <lineage>
        <taxon>Viruses</taxon>
        <taxon>Duplodnaviria</taxon>
        <taxon>Heunggongvirae</taxon>
        <taxon>Uroviricota</taxon>
        <taxon>Caudoviricetes</taxon>
    </lineage>
</organism>
<name>A0A8S5LY06_9CAUD</name>
<feature type="transmembrane region" description="Helical" evidence="2">
    <location>
        <begin position="7"/>
        <end position="26"/>
    </location>
</feature>
<reference evidence="3" key="1">
    <citation type="journal article" date="2021" name="Proc. Natl. Acad. Sci. U.S.A.">
        <title>A Catalog of Tens of Thousands of Viruses from Human Metagenomes Reveals Hidden Associations with Chronic Diseases.</title>
        <authorList>
            <person name="Tisza M.J."/>
            <person name="Buck C.B."/>
        </authorList>
    </citation>
    <scope>NUCLEOTIDE SEQUENCE</scope>
    <source>
        <strain evidence="3">CtXPH7</strain>
    </source>
</reference>
<protein>
    <submittedName>
        <fullName evidence="3">Uncharacterized protein</fullName>
    </submittedName>
</protein>
<feature type="compositionally biased region" description="Basic and acidic residues" evidence="1">
    <location>
        <begin position="82"/>
        <end position="94"/>
    </location>
</feature>
<keyword evidence="2" id="KW-0472">Membrane</keyword>
<evidence type="ECO:0000256" key="1">
    <source>
        <dbReference type="SAM" id="MobiDB-lite"/>
    </source>
</evidence>